<sequence length="133" mass="14807">MDNIVVAREQRKFSTLRPRRSWSDGLLQPKWLDREGFARLALLAIAEHARSPATRAPYAEANGIVIEATSTGWGQAAGATCYGVGYGLINQQRELGILETSDMIAKAVCDTVWHKWSRRLLSILSSTCCFRQP</sequence>
<dbReference type="PaxDb" id="5141-EFNCRP00000007760"/>
<evidence type="ECO:0000313" key="2">
    <source>
        <dbReference type="Proteomes" id="UP000001805"/>
    </source>
</evidence>
<name>Q7SAY1_NEUCR</name>
<organism evidence="1 2">
    <name type="scientific">Neurospora crassa (strain ATCC 24698 / 74-OR23-1A / CBS 708.71 / DSM 1257 / FGSC 987)</name>
    <dbReference type="NCBI Taxonomy" id="367110"/>
    <lineage>
        <taxon>Eukaryota</taxon>
        <taxon>Fungi</taxon>
        <taxon>Dikarya</taxon>
        <taxon>Ascomycota</taxon>
        <taxon>Pezizomycotina</taxon>
        <taxon>Sordariomycetes</taxon>
        <taxon>Sordariomycetidae</taxon>
        <taxon>Sordariales</taxon>
        <taxon>Sordariaceae</taxon>
        <taxon>Neurospora</taxon>
    </lineage>
</organism>
<reference evidence="1 2" key="1">
    <citation type="journal article" date="2003" name="Nature">
        <title>The genome sequence of the filamentous fungus Neurospora crassa.</title>
        <authorList>
            <person name="Galagan J.E."/>
            <person name="Calvo S.E."/>
            <person name="Borkovich K.A."/>
            <person name="Selker E.U."/>
            <person name="Read N.D."/>
            <person name="Jaffe D."/>
            <person name="FitzHugh W."/>
            <person name="Ma L.J."/>
            <person name="Smirnov S."/>
            <person name="Purcell S."/>
            <person name="Rehman B."/>
            <person name="Elkins T."/>
            <person name="Engels R."/>
            <person name="Wang S."/>
            <person name="Nielsen C.B."/>
            <person name="Butler J."/>
            <person name="Endrizzi M."/>
            <person name="Qui D."/>
            <person name="Ianakiev P."/>
            <person name="Bell-Pedersen D."/>
            <person name="Nelson M.A."/>
            <person name="Werner-Washburne M."/>
            <person name="Selitrennikoff C.P."/>
            <person name="Kinsey J.A."/>
            <person name="Braun E.L."/>
            <person name="Zelter A."/>
            <person name="Schulte U."/>
            <person name="Kothe G.O."/>
            <person name="Jedd G."/>
            <person name="Mewes W."/>
            <person name="Staben C."/>
            <person name="Marcotte E."/>
            <person name="Greenberg D."/>
            <person name="Roy A."/>
            <person name="Foley K."/>
            <person name="Naylor J."/>
            <person name="Stange-Thomann N."/>
            <person name="Barrett R."/>
            <person name="Gnerre S."/>
            <person name="Kamal M."/>
            <person name="Kamvysselis M."/>
            <person name="Mauceli E."/>
            <person name="Bielke C."/>
            <person name="Rudd S."/>
            <person name="Frishman D."/>
            <person name="Krystofova S."/>
            <person name="Rasmussen C."/>
            <person name="Metzenberg R.L."/>
            <person name="Perkins D.D."/>
            <person name="Kroken S."/>
            <person name="Cogoni C."/>
            <person name="Macino G."/>
            <person name="Catcheside D."/>
            <person name="Li W."/>
            <person name="Pratt R.J."/>
            <person name="Osmani S.A."/>
            <person name="DeSouza C.P."/>
            <person name="Glass L."/>
            <person name="Orbach M.J."/>
            <person name="Berglund J.A."/>
            <person name="Voelker R."/>
            <person name="Yarden O."/>
            <person name="Plamann M."/>
            <person name="Seiler S."/>
            <person name="Dunlap J."/>
            <person name="Radford A."/>
            <person name="Aramayo R."/>
            <person name="Natvig D.O."/>
            <person name="Alex L.A."/>
            <person name="Mannhaupt G."/>
            <person name="Ebbole D.J."/>
            <person name="Freitag M."/>
            <person name="Paulsen I."/>
            <person name="Sachs M.S."/>
            <person name="Lander E.S."/>
            <person name="Nusbaum C."/>
            <person name="Birren B."/>
        </authorList>
    </citation>
    <scope>NUCLEOTIDE SEQUENCE [LARGE SCALE GENOMIC DNA]</scope>
    <source>
        <strain evidence="2">ATCC 24698 / 74-OR23-1A / CBS 708.71 / DSM 1257 / FGSC 987</strain>
    </source>
</reference>
<dbReference type="InParanoid" id="Q7SAY1"/>
<dbReference type="KEGG" id="ncr:NCU07651"/>
<dbReference type="STRING" id="367110.Q7SAY1"/>
<accession>Q7SAY1</accession>
<dbReference type="RefSeq" id="XP_962778.1">
    <property type="nucleotide sequence ID" value="XM_957685.1"/>
</dbReference>
<gene>
    <name evidence="1" type="ORF">NCU07651</name>
</gene>
<dbReference type="AlphaFoldDB" id="Q7SAY1"/>
<dbReference type="HOGENOM" id="CLU_1907240_0_0_1"/>
<keyword evidence="2" id="KW-1185">Reference proteome</keyword>
<dbReference type="GeneID" id="3878926"/>
<evidence type="ECO:0000313" key="1">
    <source>
        <dbReference type="EMBL" id="EAA33542.1"/>
    </source>
</evidence>
<dbReference type="Proteomes" id="UP000001805">
    <property type="component" value="Chromosome 4, Linkage Group IV"/>
</dbReference>
<dbReference type="VEuPathDB" id="FungiDB:NCU07651"/>
<dbReference type="EMBL" id="CM002239">
    <property type="protein sequence ID" value="EAA33542.1"/>
    <property type="molecule type" value="Genomic_DNA"/>
</dbReference>
<proteinExistence type="predicted"/>
<protein>
    <submittedName>
        <fullName evidence="1">Uncharacterized protein</fullName>
    </submittedName>
</protein>